<organism evidence="2 3">
    <name type="scientific">Zasmidium cellare</name>
    <name type="common">Wine cellar mold</name>
    <name type="synonym">Racodium cellare</name>
    <dbReference type="NCBI Taxonomy" id="395010"/>
    <lineage>
        <taxon>Eukaryota</taxon>
        <taxon>Fungi</taxon>
        <taxon>Dikarya</taxon>
        <taxon>Ascomycota</taxon>
        <taxon>Pezizomycotina</taxon>
        <taxon>Dothideomycetes</taxon>
        <taxon>Dothideomycetidae</taxon>
        <taxon>Mycosphaerellales</taxon>
        <taxon>Mycosphaerellaceae</taxon>
        <taxon>Zasmidium</taxon>
    </lineage>
</organism>
<keyword evidence="3" id="KW-1185">Reference proteome</keyword>
<sequence>MFVRSYILAAAAACLSSAVIAQDVPEPLTEVTDKVSRNDDAPESIFQRDDGVCYAYGIDFQDGGSYFIDSRSNVSFTAVSQFEGCQNDTSYILLVNDDTGDQFECSSVPTVPEDTAQLSTCPIEKNQMATGNWTILAIGNNGADGDPFAWQRNFYISVGIPETSTYTPTVTYTQTSTPITTITSTSVIQTTSTVPNTKTITIPGVIKTKTITPKPVTTTSKKIITRTFNRWTKTQEIIAKTVTASCTIPPRPHFPDPECRIIPTIIPIPKGLKINAKRADKPIPIESARKRFESVRAAKARTEQLSERNNIAVRSPDAPTITLTASTAINSTTTIYASTSTITDVTLTTSTALITNPPSTIKQGVLTTTITAKPKTKTITRIGYTVTYRTKTMSLTWTRTTTVTPTAQATSCKRKGGHFGKADL</sequence>
<name>A0ABR0DYR9_ZASCE</name>
<evidence type="ECO:0000313" key="2">
    <source>
        <dbReference type="EMBL" id="KAK4494328.1"/>
    </source>
</evidence>
<reference evidence="2 3" key="1">
    <citation type="journal article" date="2023" name="G3 (Bethesda)">
        <title>A chromosome-level genome assembly of Zasmidium syzygii isolated from banana leaves.</title>
        <authorList>
            <person name="van Westerhoven A.C."/>
            <person name="Mehrabi R."/>
            <person name="Talebi R."/>
            <person name="Steentjes M.B.F."/>
            <person name="Corcolon B."/>
            <person name="Chong P.A."/>
            <person name="Kema G.H.J."/>
            <person name="Seidl M.F."/>
        </authorList>
    </citation>
    <scope>NUCLEOTIDE SEQUENCE [LARGE SCALE GENOMIC DNA]</scope>
    <source>
        <strain evidence="2 3">P124</strain>
    </source>
</reference>
<keyword evidence="1" id="KW-0732">Signal</keyword>
<dbReference type="EMBL" id="JAXOVC010000014">
    <property type="protein sequence ID" value="KAK4494328.1"/>
    <property type="molecule type" value="Genomic_DNA"/>
</dbReference>
<evidence type="ECO:0000256" key="1">
    <source>
        <dbReference type="SAM" id="SignalP"/>
    </source>
</evidence>
<proteinExistence type="predicted"/>
<feature type="chain" id="PRO_5046580501" evidence="1">
    <location>
        <begin position="22"/>
        <end position="424"/>
    </location>
</feature>
<comment type="caution">
    <text evidence="2">The sequence shown here is derived from an EMBL/GenBank/DDBJ whole genome shotgun (WGS) entry which is preliminary data.</text>
</comment>
<accession>A0ABR0DYR9</accession>
<evidence type="ECO:0000313" key="3">
    <source>
        <dbReference type="Proteomes" id="UP001305779"/>
    </source>
</evidence>
<dbReference type="Proteomes" id="UP001305779">
    <property type="component" value="Unassembled WGS sequence"/>
</dbReference>
<feature type="signal peptide" evidence="1">
    <location>
        <begin position="1"/>
        <end position="21"/>
    </location>
</feature>
<protein>
    <submittedName>
        <fullName evidence="2">Uncharacterized protein</fullName>
    </submittedName>
</protein>
<gene>
    <name evidence="2" type="ORF">PRZ48_014626</name>
</gene>